<dbReference type="Proteomes" id="UP000023758">
    <property type="component" value="Unassembled WGS sequence"/>
</dbReference>
<dbReference type="SUPFAM" id="SSF56281">
    <property type="entry name" value="Metallo-hydrolase/oxidoreductase"/>
    <property type="match status" value="1"/>
</dbReference>
<dbReference type="GO" id="GO:0003684">
    <property type="term" value="F:damaged DNA binding"/>
    <property type="evidence" value="ECO:0007669"/>
    <property type="project" value="TreeGrafter"/>
</dbReference>
<comment type="similarity">
    <text evidence="2">Belongs to the DNA repair metallo-beta-lactamase (DRMBL) family.</text>
</comment>
<comment type="subcellular location">
    <subcellularLocation>
        <location evidence="1">Nucleus</location>
    </subcellularLocation>
</comment>
<dbReference type="GO" id="GO:0005634">
    <property type="term" value="C:nucleus"/>
    <property type="evidence" value="ECO:0007669"/>
    <property type="project" value="UniProtKB-SubCell"/>
</dbReference>
<sequence length="849" mass="93680">MPPTLTSPFFRPNGQPAKRPSPLSTVQKKPTPTRNGSILNFFKKSDTPPKPTQPRITEFGVRSKVNVRGRPRPDISNDTSTGLFFGEETPNISNTESQMDGTSCYDERYEVADMLWDSLPNSTGTNYREDDRYNESSGSVKRRRTSDGTCGRELNGPESASSGPIGNDGGDSASAREAPRLESEDSSFTPTIARHGPFVDDSDSEDDRSALCVNVRDSNADKNLETGDRATQPFPLPSDVELSDDKRLEDSSCQSIDQPEREIGPGHDTSNELESTLVLDEDSGHLAENCSDDEVTVCPICQTSLSQLSDSEASLHVNDCLDGIDGNSATTVISMAKDTQLTQQPPRVLPGIKRKEIPRPGQKDPFSFSSASLSTSAFTKIMSANEEDTAWSVAASREEASRGKQAYERTCPFYKILPGFSITVDAFRYGAIEGCNAYFLSHYHSDHYGGLTSSWSHGPIYCSTVTANLVKQQIKVKPDMVVELEFERKTEIPGTDGVSVTMITANHCPGSSLFLFEKPIGKGKNARIHRILHCGDFRASSAHINHPLLRPNIQDRHTGKLTEQKIDVCYLDTTYLNPKYAFPFQQDVINACAQLCAGVNEGYFDTLGAGKGQAKKSGSMAPFLQSNQGSDRNSAVDQHNRGKLLVVIGTYSIGKERMCLGVARALNSKIYVSPNKKRICECLEDAELSSILTSDPLDAQVHMHSLMDMRSEILSEYLKSLGSRFTRIIGIRPTGWSYRPRGGTRTDSPPVSAVLYSEAWKPRFSVNDLVPQRGSTNEAACFSVPYSEHSSFRELTMFCCALRISRIIPTVNVGSPKSREKMKYWIDKWEAEKRKNGLFEIEAGSDNKW</sequence>
<evidence type="ECO:0000256" key="5">
    <source>
        <dbReference type="ARBA" id="ARBA00023242"/>
    </source>
</evidence>
<dbReference type="OrthoDB" id="262529at2759"/>
<feature type="domain" description="Metallo-beta-lactamase" evidence="7">
    <location>
        <begin position="410"/>
        <end position="580"/>
    </location>
</feature>
<name>A0A022VU93_TRIRU</name>
<evidence type="ECO:0000256" key="2">
    <source>
        <dbReference type="ARBA" id="ARBA00010304"/>
    </source>
</evidence>
<dbReference type="InterPro" id="IPR001279">
    <property type="entry name" value="Metallo-B-lactamas"/>
</dbReference>
<protein>
    <recommendedName>
        <fullName evidence="7">Metallo-beta-lactamase domain-containing protein</fullName>
    </recommendedName>
</protein>
<feature type="compositionally biased region" description="Polar residues" evidence="6">
    <location>
        <begin position="90"/>
        <end position="101"/>
    </location>
</feature>
<dbReference type="GO" id="GO:0036297">
    <property type="term" value="P:interstrand cross-link repair"/>
    <property type="evidence" value="ECO:0007669"/>
    <property type="project" value="TreeGrafter"/>
</dbReference>
<evidence type="ECO:0000259" key="7">
    <source>
        <dbReference type="SMART" id="SM00849"/>
    </source>
</evidence>
<dbReference type="InterPro" id="IPR011084">
    <property type="entry name" value="DRMBL"/>
</dbReference>
<dbReference type="Pfam" id="PF07522">
    <property type="entry name" value="DRMBL"/>
    <property type="match status" value="1"/>
</dbReference>
<dbReference type="HOGENOM" id="CLU_005260_4_0_1"/>
<dbReference type="FunFam" id="3.60.15.10:FF:000038">
    <property type="entry name" value="DNA cross-link repair protein pso2/snm1"/>
    <property type="match status" value="1"/>
</dbReference>
<feature type="region of interest" description="Disordered" evidence="6">
    <location>
        <begin position="221"/>
        <end position="271"/>
    </location>
</feature>
<evidence type="ECO:0000256" key="4">
    <source>
        <dbReference type="ARBA" id="ARBA00023204"/>
    </source>
</evidence>
<evidence type="ECO:0000313" key="8">
    <source>
        <dbReference type="EMBL" id="EZF49625.1"/>
    </source>
</evidence>
<dbReference type="GO" id="GO:0006303">
    <property type="term" value="P:double-strand break repair via nonhomologous end joining"/>
    <property type="evidence" value="ECO:0007669"/>
    <property type="project" value="TreeGrafter"/>
</dbReference>
<gene>
    <name evidence="8" type="ORF">H103_06834</name>
</gene>
<dbReference type="SMART" id="SM00849">
    <property type="entry name" value="Lactamase_B"/>
    <property type="match status" value="1"/>
</dbReference>
<dbReference type="EMBL" id="KK207900">
    <property type="protein sequence ID" value="EZF49625.1"/>
    <property type="molecule type" value="Genomic_DNA"/>
</dbReference>
<keyword evidence="5" id="KW-0539">Nucleus</keyword>
<organism evidence="8">
    <name type="scientific">Trichophyton rubrum CBS 288.86</name>
    <dbReference type="NCBI Taxonomy" id="1215330"/>
    <lineage>
        <taxon>Eukaryota</taxon>
        <taxon>Fungi</taxon>
        <taxon>Dikarya</taxon>
        <taxon>Ascomycota</taxon>
        <taxon>Pezizomycotina</taxon>
        <taxon>Eurotiomycetes</taxon>
        <taxon>Eurotiomycetidae</taxon>
        <taxon>Onygenales</taxon>
        <taxon>Arthrodermataceae</taxon>
        <taxon>Trichophyton</taxon>
    </lineage>
</organism>
<evidence type="ECO:0000256" key="6">
    <source>
        <dbReference type="SAM" id="MobiDB-lite"/>
    </source>
</evidence>
<reference evidence="8" key="1">
    <citation type="submission" date="2014-02" db="EMBL/GenBank/DDBJ databases">
        <title>The Genome Sequence of Trichophyton rubrum (morphotype fischeri) CBS 288.86.</title>
        <authorList>
            <consortium name="The Broad Institute Genomics Platform"/>
            <person name="Cuomo C.A."/>
            <person name="White T.C."/>
            <person name="Graser Y."/>
            <person name="Martinez-Rossi N."/>
            <person name="Heitman J."/>
            <person name="Young S.K."/>
            <person name="Zeng Q."/>
            <person name="Gargeya S."/>
            <person name="Abouelleil A."/>
            <person name="Alvarado L."/>
            <person name="Chapman S.B."/>
            <person name="Gainer-Dewar J."/>
            <person name="Goldberg J."/>
            <person name="Griggs A."/>
            <person name="Gujja S."/>
            <person name="Hansen M."/>
            <person name="Howarth C."/>
            <person name="Imamovic A."/>
            <person name="Larimer J."/>
            <person name="Martinez D."/>
            <person name="Murphy C."/>
            <person name="Pearson M.D."/>
            <person name="Persinoti G."/>
            <person name="Poon T."/>
            <person name="Priest M."/>
            <person name="Roberts A.D."/>
            <person name="Saif S."/>
            <person name="Shea T.D."/>
            <person name="Sykes S.N."/>
            <person name="Wortman J."/>
            <person name="Nusbaum C."/>
            <person name="Birren B."/>
        </authorList>
    </citation>
    <scope>NUCLEOTIDE SEQUENCE [LARGE SCALE GENOMIC DNA]</scope>
    <source>
        <strain evidence="8">CBS 288.86</strain>
    </source>
</reference>
<dbReference type="CDD" id="cd16273">
    <property type="entry name" value="SNM1A-1C-like_MBL-fold"/>
    <property type="match status" value="1"/>
</dbReference>
<dbReference type="FunFam" id="3.40.50.12650:FF:000007">
    <property type="entry name" value="DNA cross-link repair 1A protein, variant"/>
    <property type="match status" value="1"/>
</dbReference>
<keyword evidence="4" id="KW-0234">DNA repair</keyword>
<dbReference type="InterPro" id="IPR036866">
    <property type="entry name" value="RibonucZ/Hydroxyglut_hydro"/>
</dbReference>
<proteinExistence type="inferred from homology"/>
<evidence type="ECO:0000256" key="1">
    <source>
        <dbReference type="ARBA" id="ARBA00004123"/>
    </source>
</evidence>
<feature type="compositionally biased region" description="Polar residues" evidence="6">
    <location>
        <begin position="22"/>
        <end position="38"/>
    </location>
</feature>
<dbReference type="Gene3D" id="3.60.15.10">
    <property type="entry name" value="Ribonuclease Z/Hydroxyacylglutathione hydrolase-like"/>
    <property type="match status" value="1"/>
</dbReference>
<dbReference type="GO" id="GO:0035312">
    <property type="term" value="F:5'-3' DNA exonuclease activity"/>
    <property type="evidence" value="ECO:0007669"/>
    <property type="project" value="TreeGrafter"/>
</dbReference>
<dbReference type="PANTHER" id="PTHR23240">
    <property type="entry name" value="DNA CROSS-LINK REPAIR PROTEIN PSO2/SNM1-RELATED"/>
    <property type="match status" value="1"/>
</dbReference>
<dbReference type="PANTHER" id="PTHR23240:SF6">
    <property type="entry name" value="DNA CROSS-LINK REPAIR 1A PROTEIN"/>
    <property type="match status" value="1"/>
</dbReference>
<evidence type="ECO:0000256" key="3">
    <source>
        <dbReference type="ARBA" id="ARBA00022763"/>
    </source>
</evidence>
<feature type="region of interest" description="Disordered" evidence="6">
    <location>
        <begin position="1"/>
        <end position="105"/>
    </location>
</feature>
<dbReference type="Gene3D" id="3.40.50.12650">
    <property type="match status" value="1"/>
</dbReference>
<keyword evidence="3" id="KW-0227">DNA damage</keyword>
<accession>A0A022VU93</accession>
<dbReference type="AlphaFoldDB" id="A0A022VU93"/>
<feature type="region of interest" description="Disordered" evidence="6">
    <location>
        <begin position="118"/>
        <end position="205"/>
    </location>
</feature>